<dbReference type="InterPro" id="IPR013320">
    <property type="entry name" value="ConA-like_dom_sf"/>
</dbReference>
<keyword evidence="2" id="KW-0430">Lectin</keyword>
<evidence type="ECO:0000256" key="1">
    <source>
        <dbReference type="ARBA" id="ARBA00007606"/>
    </source>
</evidence>
<dbReference type="PANTHER" id="PTHR32401:SF49">
    <property type="entry name" value="OS10G0129200 PROTEIN"/>
    <property type="match status" value="1"/>
</dbReference>
<feature type="signal peptide" evidence="3">
    <location>
        <begin position="1"/>
        <end position="28"/>
    </location>
</feature>
<gene>
    <name evidence="5" type="ORF">BS78_K006300</name>
</gene>
<dbReference type="CDD" id="cd06899">
    <property type="entry name" value="lectin_legume_LecRK_Arcelin_ConA"/>
    <property type="match status" value="1"/>
</dbReference>
<dbReference type="InterPro" id="IPR050258">
    <property type="entry name" value="Leguminous_Lectin"/>
</dbReference>
<evidence type="ECO:0000256" key="3">
    <source>
        <dbReference type="SAM" id="SignalP"/>
    </source>
</evidence>
<dbReference type="AlphaFoldDB" id="A0A9W7XAQ6"/>
<dbReference type="Pfam" id="PF00139">
    <property type="entry name" value="Lectin_legB"/>
    <property type="match status" value="1"/>
</dbReference>
<dbReference type="PROSITE" id="PS00307">
    <property type="entry name" value="LECTIN_LEGUME_BETA"/>
    <property type="match status" value="1"/>
</dbReference>
<dbReference type="Proteomes" id="UP001164776">
    <property type="component" value="Unassembled WGS sequence"/>
</dbReference>
<evidence type="ECO:0000259" key="4">
    <source>
        <dbReference type="Pfam" id="PF00139"/>
    </source>
</evidence>
<dbReference type="OrthoDB" id="694346at2759"/>
<organism evidence="5 6">
    <name type="scientific">Paspalum vaginatum</name>
    <name type="common">seashore paspalum</name>
    <dbReference type="NCBI Taxonomy" id="158149"/>
    <lineage>
        <taxon>Eukaryota</taxon>
        <taxon>Viridiplantae</taxon>
        <taxon>Streptophyta</taxon>
        <taxon>Embryophyta</taxon>
        <taxon>Tracheophyta</taxon>
        <taxon>Spermatophyta</taxon>
        <taxon>Magnoliopsida</taxon>
        <taxon>Liliopsida</taxon>
        <taxon>Poales</taxon>
        <taxon>Poaceae</taxon>
        <taxon>PACMAD clade</taxon>
        <taxon>Panicoideae</taxon>
        <taxon>Andropogonodae</taxon>
        <taxon>Paspaleae</taxon>
        <taxon>Paspalinae</taxon>
        <taxon>Paspalum</taxon>
    </lineage>
</organism>
<keyword evidence="3" id="KW-0732">Signal</keyword>
<sequence length="297" mass="32174">MASAASSRTSSSELLLFVISTCSLLSLSHQQAANTNSAAPPPPPFSFSFDFTNPFSFNSADLRFESNATVHGNLVDLTCNLRDHNINNCAGRMSYRHKVPFYDNTTSTLASFNTTFTFAIKADGNTPLGDGLAFFLSAPSDDMPPDSNGGRFGLLSRNETQVFGARQFVAVEFDTYRNPPWNDPISNHIGIDVGTLTSLNTTSLPTNTTLNGTWMATVTFDNVTWMLNVSVSIQSPDHRPSNMEPFVVTRSVARSKGDSSAGSGGGVFSGHRRIQSAQSDTEMVLQLHYCCSNSNPR</sequence>
<protein>
    <recommendedName>
        <fullName evidence="4">Legume lectin domain-containing protein</fullName>
    </recommendedName>
</protein>
<dbReference type="SUPFAM" id="SSF49899">
    <property type="entry name" value="Concanavalin A-like lectins/glucanases"/>
    <property type="match status" value="1"/>
</dbReference>
<evidence type="ECO:0000256" key="2">
    <source>
        <dbReference type="ARBA" id="ARBA00022734"/>
    </source>
</evidence>
<evidence type="ECO:0000313" key="6">
    <source>
        <dbReference type="Proteomes" id="UP001164776"/>
    </source>
</evidence>
<dbReference type="PANTHER" id="PTHR32401">
    <property type="entry name" value="CONCANAVALIN A-LIKE LECTIN FAMILY PROTEIN"/>
    <property type="match status" value="1"/>
</dbReference>
<dbReference type="InterPro" id="IPR001220">
    <property type="entry name" value="Legume_lectin_dom"/>
</dbReference>
<evidence type="ECO:0000313" key="5">
    <source>
        <dbReference type="EMBL" id="KAJ1256545.1"/>
    </source>
</evidence>
<comment type="similarity">
    <text evidence="1">Belongs to the leguminous lectin family.</text>
</comment>
<dbReference type="InterPro" id="IPR019825">
    <property type="entry name" value="Lectin_legB_Mn/Ca_BS"/>
</dbReference>
<reference evidence="5 6" key="1">
    <citation type="submission" date="2022-10" db="EMBL/GenBank/DDBJ databases">
        <title>WGS assembly of Paspalum vaginatum 540-79.</title>
        <authorList>
            <person name="Sun G."/>
            <person name="Wase N."/>
            <person name="Shu S."/>
            <person name="Jenkins J."/>
            <person name="Zhou B."/>
            <person name="Torres-Rodriguez J."/>
            <person name="Chen C."/>
            <person name="Sandor L."/>
            <person name="Plott C."/>
            <person name="Yoshinga Y."/>
            <person name="Daum C."/>
            <person name="Qi P."/>
            <person name="Barry K."/>
            <person name="Lipzen A."/>
            <person name="Berry L."/>
            <person name="Pedersen C."/>
            <person name="Gottilla T."/>
            <person name="Foltz A."/>
            <person name="Yu H."/>
            <person name="O'Malley R."/>
            <person name="Zhang C."/>
            <person name="Devos K."/>
            <person name="Sigmon B."/>
            <person name="Yu B."/>
            <person name="Obata T."/>
            <person name="Schmutz J."/>
            <person name="Schnable J."/>
        </authorList>
    </citation>
    <scope>NUCLEOTIDE SEQUENCE [LARGE SCALE GENOMIC DNA]</scope>
    <source>
        <strain evidence="6">cv. 540-79</strain>
    </source>
</reference>
<comment type="caution">
    <text evidence="5">The sequence shown here is derived from an EMBL/GenBank/DDBJ whole genome shotgun (WGS) entry which is preliminary data.</text>
</comment>
<dbReference type="GO" id="GO:0030246">
    <property type="term" value="F:carbohydrate binding"/>
    <property type="evidence" value="ECO:0007669"/>
    <property type="project" value="UniProtKB-KW"/>
</dbReference>
<name>A0A9W7XAQ6_9POAL</name>
<accession>A0A9W7XAQ6</accession>
<dbReference type="EMBL" id="MU629502">
    <property type="protein sequence ID" value="KAJ1256545.1"/>
    <property type="molecule type" value="Genomic_DNA"/>
</dbReference>
<keyword evidence="6" id="KW-1185">Reference proteome</keyword>
<dbReference type="Gene3D" id="2.60.120.200">
    <property type="match status" value="1"/>
</dbReference>
<feature type="domain" description="Legume lectin" evidence="4">
    <location>
        <begin position="48"/>
        <end position="236"/>
    </location>
</feature>
<proteinExistence type="inferred from homology"/>
<feature type="chain" id="PRO_5040925437" description="Legume lectin domain-containing protein" evidence="3">
    <location>
        <begin position="29"/>
        <end position="297"/>
    </location>
</feature>